<evidence type="ECO:0000256" key="1">
    <source>
        <dbReference type="ARBA" id="ARBA00022741"/>
    </source>
</evidence>
<dbReference type="Proteomes" id="UP001321473">
    <property type="component" value="Unassembled WGS sequence"/>
</dbReference>
<gene>
    <name evidence="4" type="ORF">V5799_003924</name>
</gene>
<keyword evidence="5" id="KW-1185">Reference proteome</keyword>
<dbReference type="InterPro" id="IPR050221">
    <property type="entry name" value="26S_Proteasome_ATPase"/>
</dbReference>
<dbReference type="SUPFAM" id="SSF52540">
    <property type="entry name" value="P-loop containing nucleoside triphosphate hydrolases"/>
    <property type="match status" value="1"/>
</dbReference>
<keyword evidence="2" id="KW-0067">ATP-binding</keyword>
<reference evidence="4 5" key="1">
    <citation type="journal article" date="2023" name="Arcadia Sci">
        <title>De novo assembly of a long-read Amblyomma americanum tick genome.</title>
        <authorList>
            <person name="Chou S."/>
            <person name="Poskanzer K.E."/>
            <person name="Rollins M."/>
            <person name="Thuy-Boun P.S."/>
        </authorList>
    </citation>
    <scope>NUCLEOTIDE SEQUENCE [LARGE SCALE GENOMIC DNA]</scope>
    <source>
        <strain evidence="4">F_SG_1</strain>
        <tissue evidence="4">Salivary glands</tissue>
    </source>
</reference>
<evidence type="ECO:0000259" key="3">
    <source>
        <dbReference type="Pfam" id="PF00004"/>
    </source>
</evidence>
<feature type="non-terminal residue" evidence="4">
    <location>
        <position position="88"/>
    </location>
</feature>
<protein>
    <recommendedName>
        <fullName evidence="3">ATPase AAA-type core domain-containing protein</fullName>
    </recommendedName>
</protein>
<comment type="caution">
    <text evidence="4">The sequence shown here is derived from an EMBL/GenBank/DDBJ whole genome shotgun (WGS) entry which is preliminary data.</text>
</comment>
<organism evidence="4 5">
    <name type="scientific">Amblyomma americanum</name>
    <name type="common">Lone star tick</name>
    <dbReference type="NCBI Taxonomy" id="6943"/>
    <lineage>
        <taxon>Eukaryota</taxon>
        <taxon>Metazoa</taxon>
        <taxon>Ecdysozoa</taxon>
        <taxon>Arthropoda</taxon>
        <taxon>Chelicerata</taxon>
        <taxon>Arachnida</taxon>
        <taxon>Acari</taxon>
        <taxon>Parasitiformes</taxon>
        <taxon>Ixodida</taxon>
        <taxon>Ixodoidea</taxon>
        <taxon>Ixodidae</taxon>
        <taxon>Amblyomminae</taxon>
        <taxon>Amblyomma</taxon>
    </lineage>
</organism>
<keyword evidence="1" id="KW-0547">Nucleotide-binding</keyword>
<dbReference type="Pfam" id="PF00004">
    <property type="entry name" value="AAA"/>
    <property type="match status" value="1"/>
</dbReference>
<evidence type="ECO:0000313" key="5">
    <source>
        <dbReference type="Proteomes" id="UP001321473"/>
    </source>
</evidence>
<dbReference type="AlphaFoldDB" id="A0AAQ4D7J6"/>
<dbReference type="EMBL" id="JARKHS020034135">
    <property type="protein sequence ID" value="KAK8758436.1"/>
    <property type="molecule type" value="Genomic_DNA"/>
</dbReference>
<dbReference type="Gene3D" id="1.10.8.60">
    <property type="match status" value="1"/>
</dbReference>
<evidence type="ECO:0000256" key="2">
    <source>
        <dbReference type="ARBA" id="ARBA00022840"/>
    </source>
</evidence>
<dbReference type="InterPro" id="IPR027417">
    <property type="entry name" value="P-loop_NTPase"/>
</dbReference>
<sequence>MLELLNQLDGFDSRGDVKVILAINRIGSLDAALIRPGRIDRKIQIPLPDEWTQRRIFQIHTARMTLTDDVSLHDLVSAKNEMSGADIK</sequence>
<dbReference type="Gene3D" id="3.40.50.300">
    <property type="entry name" value="P-loop containing nucleotide triphosphate hydrolases"/>
    <property type="match status" value="1"/>
</dbReference>
<dbReference type="PANTHER" id="PTHR23073">
    <property type="entry name" value="26S PROTEASOME REGULATORY SUBUNIT"/>
    <property type="match status" value="1"/>
</dbReference>
<name>A0AAQ4D7J6_AMBAM</name>
<feature type="domain" description="ATPase AAA-type core" evidence="3">
    <location>
        <begin position="3"/>
        <end position="47"/>
    </location>
</feature>
<evidence type="ECO:0000313" key="4">
    <source>
        <dbReference type="EMBL" id="KAK8758436.1"/>
    </source>
</evidence>
<dbReference type="GO" id="GO:0016887">
    <property type="term" value="F:ATP hydrolysis activity"/>
    <property type="evidence" value="ECO:0007669"/>
    <property type="project" value="InterPro"/>
</dbReference>
<dbReference type="InterPro" id="IPR003959">
    <property type="entry name" value="ATPase_AAA_core"/>
</dbReference>
<proteinExistence type="predicted"/>
<dbReference type="GO" id="GO:0005524">
    <property type="term" value="F:ATP binding"/>
    <property type="evidence" value="ECO:0007669"/>
    <property type="project" value="UniProtKB-KW"/>
</dbReference>
<accession>A0AAQ4D7J6</accession>